<protein>
    <recommendedName>
        <fullName evidence="4">Aldehyde dehydrogenase</fullName>
    </recommendedName>
</protein>
<evidence type="ECO:0000259" key="9">
    <source>
        <dbReference type="Pfam" id="PF00171"/>
    </source>
</evidence>
<dbReference type="InterPro" id="IPR015590">
    <property type="entry name" value="Aldehyde_DH_dom"/>
</dbReference>
<evidence type="ECO:0000256" key="5">
    <source>
        <dbReference type="PIRSR" id="PIRSR036492-1"/>
    </source>
</evidence>
<dbReference type="RefSeq" id="WP_075120514.1">
    <property type="nucleotide sequence ID" value="NZ_MSCT01000016.1"/>
</dbReference>
<dbReference type="Proteomes" id="UP000185578">
    <property type="component" value="Unassembled WGS sequence"/>
</dbReference>
<evidence type="ECO:0000256" key="1">
    <source>
        <dbReference type="ARBA" id="ARBA00009986"/>
    </source>
</evidence>
<dbReference type="InterPro" id="IPR016161">
    <property type="entry name" value="Ald_DH/histidinol_DH"/>
</dbReference>
<comment type="caution">
    <text evidence="10">The sequence shown here is derived from an EMBL/GenBank/DDBJ whole genome shotgun (WGS) entry which is preliminary data.</text>
</comment>
<evidence type="ECO:0000313" key="11">
    <source>
        <dbReference type="Proteomes" id="UP000185578"/>
    </source>
</evidence>
<dbReference type="GO" id="GO:0005737">
    <property type="term" value="C:cytoplasm"/>
    <property type="evidence" value="ECO:0007669"/>
    <property type="project" value="TreeGrafter"/>
</dbReference>
<evidence type="ECO:0000256" key="6">
    <source>
        <dbReference type="PROSITE-ProRule" id="PRU10007"/>
    </source>
</evidence>
<dbReference type="OrthoDB" id="9812625at2"/>
<evidence type="ECO:0000256" key="2">
    <source>
        <dbReference type="ARBA" id="ARBA00023002"/>
    </source>
</evidence>
<keyword evidence="2 4" id="KW-0560">Oxidoreductase</keyword>
<keyword evidence="3" id="KW-0520">NAD</keyword>
<dbReference type="InterPro" id="IPR016163">
    <property type="entry name" value="Ald_DH_C"/>
</dbReference>
<evidence type="ECO:0000256" key="7">
    <source>
        <dbReference type="RuleBase" id="RU003345"/>
    </source>
</evidence>
<feature type="coiled-coil region" evidence="8">
    <location>
        <begin position="29"/>
        <end position="56"/>
    </location>
</feature>
<accession>A0A1Q8EN52</accession>
<feature type="active site" evidence="5">
    <location>
        <position position="251"/>
    </location>
</feature>
<dbReference type="PANTHER" id="PTHR43570">
    <property type="entry name" value="ALDEHYDE DEHYDROGENASE"/>
    <property type="match status" value="1"/>
</dbReference>
<dbReference type="AlphaFoldDB" id="A0A1Q8EN52"/>
<dbReference type="CDD" id="cd07133">
    <property type="entry name" value="ALDH_CALDH_CalB"/>
    <property type="match status" value="1"/>
</dbReference>
<evidence type="ECO:0000313" key="10">
    <source>
        <dbReference type="EMBL" id="OLF53208.1"/>
    </source>
</evidence>
<dbReference type="Gene3D" id="3.40.605.10">
    <property type="entry name" value="Aldehyde Dehydrogenase, Chain A, domain 1"/>
    <property type="match status" value="1"/>
</dbReference>
<reference evidence="10 11" key="1">
    <citation type="submission" date="2016-12" db="EMBL/GenBank/DDBJ databases">
        <authorList>
            <person name="Song W.-J."/>
            <person name="Kurnit D.M."/>
        </authorList>
    </citation>
    <scope>NUCLEOTIDE SEQUENCE [LARGE SCALE GENOMIC DNA]</scope>
    <source>
        <strain evidence="10 11">PCL1601</strain>
    </source>
</reference>
<evidence type="ECO:0000256" key="4">
    <source>
        <dbReference type="PIRNR" id="PIRNR036492"/>
    </source>
</evidence>
<sequence>MIQETAAQRVARVFDTQRETFRARTQPSLVERKAKLRALRTQLQRYQDAIAAAMSADFGHRSAVDTKFLDLMGCILHINHTLRHLRGWMKPSPRRTELLFKGNRLSVEYQAKGVVGVISAWNFPIYIAVAGLVTALAAGNRVMLKMSEFNPRTNEVLKRLLAEVFDEQEVALVGGELEDPGFFSSLPFDHIIFTGSPGVGRLVMRAAAANLTPVTLELGGKSPAVVLADYSLADAARRIVHGKGTNCGQICIAPDYVLLPRHDVDEFVAELHGQFQALYGARPADNDDYSSIIDERQFQRLQGLLDDARSKGAQVRVCGEVAPGRKMPLHVLTRVTPEMRVMQEEIFGPLLPVLGYDELDEAIAHINGGQRPLALYVFSSDRTNIDRLLRHTHSGGVTINDWGWHALNHGAPFGGVGNSGMGNYHAEEGFRELSHGRTVFKRRTWFPTHLFHPPYGGRLQSLALRLYLGRADSNVKS</sequence>
<dbReference type="SUPFAM" id="SSF53720">
    <property type="entry name" value="ALDH-like"/>
    <property type="match status" value="1"/>
</dbReference>
<organism evidence="10 11">
    <name type="scientific">Pseudomonas chlororaphis</name>
    <dbReference type="NCBI Taxonomy" id="587753"/>
    <lineage>
        <taxon>Bacteria</taxon>
        <taxon>Pseudomonadati</taxon>
        <taxon>Pseudomonadota</taxon>
        <taxon>Gammaproteobacteria</taxon>
        <taxon>Pseudomonadales</taxon>
        <taxon>Pseudomonadaceae</taxon>
        <taxon>Pseudomonas</taxon>
    </lineage>
</organism>
<dbReference type="GO" id="GO:0006081">
    <property type="term" value="P:aldehyde metabolic process"/>
    <property type="evidence" value="ECO:0007669"/>
    <property type="project" value="InterPro"/>
</dbReference>
<feature type="domain" description="Aldehyde dehydrogenase" evidence="9">
    <location>
        <begin position="3"/>
        <end position="438"/>
    </location>
</feature>
<keyword evidence="8" id="KW-0175">Coiled coil</keyword>
<dbReference type="Pfam" id="PF00171">
    <property type="entry name" value="Aldedh"/>
    <property type="match status" value="1"/>
</dbReference>
<feature type="active site" evidence="5 6">
    <location>
        <position position="217"/>
    </location>
</feature>
<dbReference type="InterPro" id="IPR029510">
    <property type="entry name" value="Ald_DH_CS_GLU"/>
</dbReference>
<dbReference type="GO" id="GO:0004029">
    <property type="term" value="F:aldehyde dehydrogenase (NAD+) activity"/>
    <property type="evidence" value="ECO:0007669"/>
    <property type="project" value="TreeGrafter"/>
</dbReference>
<dbReference type="Gene3D" id="3.40.309.10">
    <property type="entry name" value="Aldehyde Dehydrogenase, Chain A, domain 2"/>
    <property type="match status" value="1"/>
</dbReference>
<name>A0A1Q8EN52_9PSED</name>
<dbReference type="InterPro" id="IPR012394">
    <property type="entry name" value="Aldehyde_DH_NAD(P)"/>
</dbReference>
<evidence type="ECO:0000256" key="8">
    <source>
        <dbReference type="SAM" id="Coils"/>
    </source>
</evidence>
<dbReference type="PIRSF" id="PIRSF036492">
    <property type="entry name" value="ALDH"/>
    <property type="match status" value="1"/>
</dbReference>
<dbReference type="PANTHER" id="PTHR43570:SF20">
    <property type="entry name" value="ALDEHYDE DEHYDROGENASE ALDX-RELATED"/>
    <property type="match status" value="1"/>
</dbReference>
<dbReference type="InterPro" id="IPR016162">
    <property type="entry name" value="Ald_DH_N"/>
</dbReference>
<dbReference type="PROSITE" id="PS00687">
    <property type="entry name" value="ALDEHYDE_DEHYDR_GLU"/>
    <property type="match status" value="1"/>
</dbReference>
<proteinExistence type="inferred from homology"/>
<comment type="similarity">
    <text evidence="1 4 7">Belongs to the aldehyde dehydrogenase family.</text>
</comment>
<dbReference type="EMBL" id="MSCT01000016">
    <property type="protein sequence ID" value="OLF53208.1"/>
    <property type="molecule type" value="Genomic_DNA"/>
</dbReference>
<gene>
    <name evidence="10" type="ORF">BTN82_18255</name>
</gene>
<evidence type="ECO:0000256" key="3">
    <source>
        <dbReference type="ARBA" id="ARBA00023027"/>
    </source>
</evidence>